<name>A0A7L7KVR5_9MOLU</name>
<dbReference type="Pfam" id="PF17774">
    <property type="entry name" value="YlmH_RBD"/>
    <property type="match status" value="1"/>
</dbReference>
<evidence type="ECO:0000256" key="1">
    <source>
        <dbReference type="PROSITE-ProRule" id="PRU00182"/>
    </source>
</evidence>
<dbReference type="PROSITE" id="PS50889">
    <property type="entry name" value="S4"/>
    <property type="match status" value="1"/>
</dbReference>
<dbReference type="InterPro" id="IPR040591">
    <property type="entry name" value="RqcP2_RBD"/>
</dbReference>
<dbReference type="Gene3D" id="3.30.70.330">
    <property type="match status" value="1"/>
</dbReference>
<proteinExistence type="predicted"/>
<dbReference type="PANTHER" id="PTHR13633">
    <property type="entry name" value="MITOCHONDRIAL TRANSCRIPTION RESCUE FACTOR 1"/>
    <property type="match status" value="1"/>
</dbReference>
<keyword evidence="1" id="KW-0694">RNA-binding</keyword>
<dbReference type="SMART" id="SM00363">
    <property type="entry name" value="S4"/>
    <property type="match status" value="1"/>
</dbReference>
<protein>
    <recommendedName>
        <fullName evidence="2">RNA-binding S4 domain-containing protein</fullName>
    </recommendedName>
</protein>
<keyword evidence="4" id="KW-1185">Reference proteome</keyword>
<accession>A0A7L7KVR5</accession>
<evidence type="ECO:0000313" key="4">
    <source>
        <dbReference type="Proteomes" id="UP000514720"/>
    </source>
</evidence>
<dbReference type="PANTHER" id="PTHR13633:SF3">
    <property type="entry name" value="MITOCHONDRIAL TRANSCRIPTION RESCUE FACTOR 1"/>
    <property type="match status" value="1"/>
</dbReference>
<dbReference type="CDD" id="cd00165">
    <property type="entry name" value="S4"/>
    <property type="match status" value="1"/>
</dbReference>
<dbReference type="AlphaFoldDB" id="A0A7L7KVR5"/>
<dbReference type="GO" id="GO:0003723">
    <property type="term" value="F:RNA binding"/>
    <property type="evidence" value="ECO:0007669"/>
    <property type="project" value="UniProtKB-KW"/>
</dbReference>
<dbReference type="Gene3D" id="3.10.290.10">
    <property type="entry name" value="RNA-binding S4 domain"/>
    <property type="match status" value="1"/>
</dbReference>
<dbReference type="Proteomes" id="UP000514720">
    <property type="component" value="Chromosome"/>
</dbReference>
<dbReference type="InterPro" id="IPR002942">
    <property type="entry name" value="S4_RNA-bd"/>
</dbReference>
<dbReference type="Pfam" id="PF01479">
    <property type="entry name" value="S4"/>
    <property type="match status" value="1"/>
</dbReference>
<sequence length="227" mass="26339">MTLQERIQRAITNQRAVRFRFLTPQEQALVPQSDRIVMDGGYPEAERKRLYLNTTSEDGIVCFRIHANDRFLELRHQNILGSLMSLSISRDSIGDILPRQQVFFVTSEIADEIRQSFRQIDRVTITLEEIDGAMIQPEQEYKSLTAIVPSMRLDNVVAKMTKTSRNLVQEWILAEQIHVNHFVVTKATKQITENDIVSIRHHGRFIIDDTSSRTKKGKIVINYRKFV</sequence>
<gene>
    <name evidence="3" type="ORF">G4Z02_08790</name>
</gene>
<organism evidence="3 4">
    <name type="scientific">Candidatus Xianfuyuplasma coldseepsis</name>
    <dbReference type="NCBI Taxonomy" id="2782163"/>
    <lineage>
        <taxon>Bacteria</taxon>
        <taxon>Bacillati</taxon>
        <taxon>Mycoplasmatota</taxon>
        <taxon>Mollicutes</taxon>
        <taxon>Candidatus Izemoplasmatales</taxon>
        <taxon>Candidatus Izemoplasmataceae</taxon>
        <taxon>Candidatus Xianfuyuplasma</taxon>
    </lineage>
</organism>
<dbReference type="InterPro" id="IPR012677">
    <property type="entry name" value="Nucleotide-bd_a/b_plait_sf"/>
</dbReference>
<dbReference type="KEGG" id="xcl:G4Z02_08790"/>
<feature type="domain" description="RNA-binding S4" evidence="2">
    <location>
        <begin position="151"/>
        <end position="211"/>
    </location>
</feature>
<evidence type="ECO:0000259" key="2">
    <source>
        <dbReference type="SMART" id="SM00363"/>
    </source>
</evidence>
<reference evidence="3 4" key="1">
    <citation type="submission" date="2020-02" db="EMBL/GenBank/DDBJ databases">
        <authorList>
            <person name="Zheng R.K."/>
            <person name="Sun C.M."/>
        </authorList>
    </citation>
    <scope>NUCLEOTIDE SEQUENCE [LARGE SCALE GENOMIC DNA]</scope>
    <source>
        <strain evidence="4">zrk13</strain>
    </source>
</reference>
<evidence type="ECO:0000313" key="3">
    <source>
        <dbReference type="EMBL" id="QMS85838.1"/>
    </source>
</evidence>
<dbReference type="SUPFAM" id="SSF55174">
    <property type="entry name" value="Alpha-L RNA-binding motif"/>
    <property type="match status" value="1"/>
</dbReference>
<dbReference type="InterPro" id="IPR036986">
    <property type="entry name" value="S4_RNA-bd_sf"/>
</dbReference>
<dbReference type="RefSeq" id="WP_258877648.1">
    <property type="nucleotide sequence ID" value="NZ_CP048914.1"/>
</dbReference>
<dbReference type="EMBL" id="CP048914">
    <property type="protein sequence ID" value="QMS85838.1"/>
    <property type="molecule type" value="Genomic_DNA"/>
</dbReference>